<protein>
    <submittedName>
        <fullName evidence="1">Uncharacterized protein</fullName>
    </submittedName>
</protein>
<dbReference type="EMBL" id="FN691998">
    <property type="protein sequence ID" value="CBL47418.1"/>
    <property type="molecule type" value="Genomic_DNA"/>
</dbReference>
<keyword evidence="1" id="KW-0614">Plasmid</keyword>
<geneLocation type="plasmid" evidence="1">
    <name>pPAA3</name>
</geneLocation>
<reference evidence="1" key="1">
    <citation type="journal article" date="2010" name="FEMS Microbiol. Lett.">
        <title>New plasmids and putative virulence factors from the draft genome of an Australian clinical isolate of Photorhabdus asymbiotica.</title>
        <authorList>
            <person name="Wilkinson P.A."/>
            <person name="Paszkiewicz K."/>
            <person name="Moorhouse A."/>
            <person name="Szubert J.M."/>
            <person name="Beatson S."/>
            <person name="Gerrard J."/>
            <person name="Waterfield N.R."/>
            <person name="ffrench-Constant R.H."/>
        </authorList>
    </citation>
    <scope>NUCLEOTIDE SEQUENCE</scope>
    <source>
        <strain evidence="1">Kingscliff</strain>
        <plasmid evidence="1">pPAA3</plasmid>
    </source>
</reference>
<feature type="non-terminal residue" evidence="1">
    <location>
        <position position="1"/>
    </location>
</feature>
<accession>D8MC16</accession>
<evidence type="ECO:0000313" key="1">
    <source>
        <dbReference type="EMBL" id="CBL47418.1"/>
    </source>
</evidence>
<gene>
    <name evidence="1" type="ORF">pPAA3_0027</name>
</gene>
<dbReference type="AlphaFoldDB" id="D8MC16"/>
<proteinExistence type="predicted"/>
<organism evidence="1">
    <name type="scientific">Photorhabdus asymbiotica</name>
    <dbReference type="NCBI Taxonomy" id="291112"/>
    <lineage>
        <taxon>Bacteria</taxon>
        <taxon>Pseudomonadati</taxon>
        <taxon>Pseudomonadota</taxon>
        <taxon>Gammaproteobacteria</taxon>
        <taxon>Enterobacterales</taxon>
        <taxon>Morganellaceae</taxon>
        <taxon>Photorhabdus</taxon>
    </lineage>
</organism>
<name>D8MC16_9GAMM</name>
<sequence>VSRVSLGKKDYFLSLIKMITNDNNDNMIKMNKRLV</sequence>